<keyword evidence="5" id="KW-1185">Reference proteome</keyword>
<dbReference type="Gene3D" id="1.25.40.20">
    <property type="entry name" value="Ankyrin repeat-containing domain"/>
    <property type="match status" value="1"/>
</dbReference>
<dbReference type="PROSITE" id="PS50837">
    <property type="entry name" value="NACHT"/>
    <property type="match status" value="1"/>
</dbReference>
<feature type="domain" description="NACHT" evidence="3">
    <location>
        <begin position="214"/>
        <end position="359"/>
    </location>
</feature>
<keyword evidence="1" id="KW-0677">Repeat</keyword>
<evidence type="ECO:0000259" key="3">
    <source>
        <dbReference type="PROSITE" id="PS50837"/>
    </source>
</evidence>
<protein>
    <recommendedName>
        <fullName evidence="3">NACHT domain-containing protein</fullName>
    </recommendedName>
</protein>
<dbReference type="PROSITE" id="PS50088">
    <property type="entry name" value="ANK_REPEAT"/>
    <property type="match status" value="1"/>
</dbReference>
<dbReference type="RefSeq" id="XP_016643378.1">
    <property type="nucleotide sequence ID" value="XM_016787033.1"/>
</dbReference>
<dbReference type="OrthoDB" id="194358at2759"/>
<dbReference type="Pfam" id="PF12796">
    <property type="entry name" value="Ank_2"/>
    <property type="match status" value="1"/>
</dbReference>
<sequence length="691" mass="77418">MADPLSVTGSAVGIVSLGLTVSKGLIKYIEGVRGRKSNTDNTARKLKCLLDSLNVINSQISDPNFRPKQDLLSNIERSIQDCKDSIGKLEAENKKFLDLPMDSIPTVARAGLRRVAYPFKEETLRKLEGDVEAAISCLKLALDALQKHDRNEMKLLLDLVRADQISSDIRDWLKGPDASIEYNAACKKKQEYPSTGLWFVKGKPFSSWLESSNSLLWLNGFAGSGKSVLCSTAIQSTFSHRGANKRIAIAFFFFVFNDKSKQDVSAMLRALILQLSTQLEDRGSLLELHNRYRNASPPDDALVEYLHQLISMFDHVYILLDALDESPRDKSGKRKDVLNILVEMQNWAEPGLHLMVTSRDEPDIREMLSAPKDKIISMWDKSVDHDIATFVSKRLRDSKEFRVWEDDYDKIETAFTCRAKGVFRWVECQFKALENCPQSDDELDELLDSLPDSLDETYERILLNINPRSVKYVQPMLTLLCYAKRPLTVPELRDAIAVDLSEPPQFKPGRRLKTVDAIRRICPEFIEVDEQPDGEPPTVRIAHFSVQEYLESGRLSSEIAKFSNTKAFESWVTIWNIDEEDGKKPIGEIPSPIYYTSLIGLDSVLTKLLHSRVGNISDVNAQGGGRFGNALQAASLGGYEAVARLLLEKGADVNAQGGYYGNALQGASSRGHEAIVRLLLEKGAETKGRKL</sequence>
<dbReference type="PANTHER" id="PTHR10039">
    <property type="entry name" value="AMELOGENIN"/>
    <property type="match status" value="1"/>
</dbReference>
<dbReference type="OMA" id="EPDIREM"/>
<feature type="repeat" description="ANK" evidence="2">
    <location>
        <begin position="626"/>
        <end position="658"/>
    </location>
</feature>
<dbReference type="SUPFAM" id="SSF48403">
    <property type="entry name" value="Ankyrin repeat"/>
    <property type="match status" value="1"/>
</dbReference>
<dbReference type="Proteomes" id="UP000028545">
    <property type="component" value="Unassembled WGS sequence"/>
</dbReference>
<dbReference type="HOGENOM" id="CLU_000288_34_23_1"/>
<evidence type="ECO:0000256" key="1">
    <source>
        <dbReference type="ARBA" id="ARBA00022737"/>
    </source>
</evidence>
<proteinExistence type="predicted"/>
<dbReference type="InterPro" id="IPR056884">
    <property type="entry name" value="NPHP3-like_N"/>
</dbReference>
<organism evidence="4 5">
    <name type="scientific">Pseudallescheria apiosperma</name>
    <name type="common">Scedosporium apiospermum</name>
    <dbReference type="NCBI Taxonomy" id="563466"/>
    <lineage>
        <taxon>Eukaryota</taxon>
        <taxon>Fungi</taxon>
        <taxon>Dikarya</taxon>
        <taxon>Ascomycota</taxon>
        <taxon>Pezizomycotina</taxon>
        <taxon>Sordariomycetes</taxon>
        <taxon>Hypocreomycetidae</taxon>
        <taxon>Microascales</taxon>
        <taxon>Microascaceae</taxon>
        <taxon>Scedosporium</taxon>
    </lineage>
</organism>
<dbReference type="Gene3D" id="3.40.50.300">
    <property type="entry name" value="P-loop containing nucleotide triphosphate hydrolases"/>
    <property type="match status" value="1"/>
</dbReference>
<dbReference type="EMBL" id="JOWA01000092">
    <property type="protein sequence ID" value="KEZ43579.1"/>
    <property type="molecule type" value="Genomic_DNA"/>
</dbReference>
<name>A0A084G8B7_PSEDA</name>
<dbReference type="SUPFAM" id="SSF52540">
    <property type="entry name" value="P-loop containing nucleoside triphosphate hydrolases"/>
    <property type="match status" value="1"/>
</dbReference>
<dbReference type="InterPro" id="IPR036770">
    <property type="entry name" value="Ankyrin_rpt-contain_sf"/>
</dbReference>
<dbReference type="InterPro" id="IPR027417">
    <property type="entry name" value="P-loop_NTPase"/>
</dbReference>
<dbReference type="Pfam" id="PF24883">
    <property type="entry name" value="NPHP3_N"/>
    <property type="match status" value="1"/>
</dbReference>
<dbReference type="Pfam" id="PF22939">
    <property type="entry name" value="WHD_GPIID"/>
    <property type="match status" value="1"/>
</dbReference>
<gene>
    <name evidence="4" type="ORF">SAPIO_CDS4505</name>
</gene>
<dbReference type="KEGG" id="sapo:SAPIO_CDS4505"/>
<dbReference type="PANTHER" id="PTHR10039:SF16">
    <property type="entry name" value="GPI INOSITOL-DEACYLASE"/>
    <property type="match status" value="1"/>
</dbReference>
<dbReference type="InterPro" id="IPR002110">
    <property type="entry name" value="Ankyrin_rpt"/>
</dbReference>
<comment type="caution">
    <text evidence="4">The sequence shown here is derived from an EMBL/GenBank/DDBJ whole genome shotgun (WGS) entry which is preliminary data.</text>
</comment>
<evidence type="ECO:0000313" key="4">
    <source>
        <dbReference type="EMBL" id="KEZ43579.1"/>
    </source>
</evidence>
<dbReference type="InterPro" id="IPR007111">
    <property type="entry name" value="NACHT_NTPase"/>
</dbReference>
<dbReference type="VEuPathDB" id="FungiDB:SAPIO_CDS4505"/>
<dbReference type="SMART" id="SM00248">
    <property type="entry name" value="ANK"/>
    <property type="match status" value="2"/>
</dbReference>
<evidence type="ECO:0000256" key="2">
    <source>
        <dbReference type="PROSITE-ProRule" id="PRU00023"/>
    </source>
</evidence>
<keyword evidence="2" id="KW-0040">ANK repeat</keyword>
<dbReference type="GeneID" id="27723577"/>
<dbReference type="InterPro" id="IPR054471">
    <property type="entry name" value="GPIID_WHD"/>
</dbReference>
<accession>A0A084G8B7</accession>
<reference evidence="4 5" key="1">
    <citation type="journal article" date="2014" name="Genome Announc.">
        <title>Draft genome sequence of the pathogenic fungus Scedosporium apiospermum.</title>
        <authorList>
            <person name="Vandeputte P."/>
            <person name="Ghamrawi S."/>
            <person name="Rechenmann M."/>
            <person name="Iltis A."/>
            <person name="Giraud S."/>
            <person name="Fleury M."/>
            <person name="Thornton C."/>
            <person name="Delhaes L."/>
            <person name="Meyer W."/>
            <person name="Papon N."/>
            <person name="Bouchara J.P."/>
        </authorList>
    </citation>
    <scope>NUCLEOTIDE SEQUENCE [LARGE SCALE GENOMIC DNA]</scope>
    <source>
        <strain evidence="4 5">IHEM 14462</strain>
    </source>
</reference>
<dbReference type="AlphaFoldDB" id="A0A084G8B7"/>
<evidence type="ECO:0000313" key="5">
    <source>
        <dbReference type="Proteomes" id="UP000028545"/>
    </source>
</evidence>